<proteinExistence type="predicted"/>
<dbReference type="Pfam" id="PF13692">
    <property type="entry name" value="Glyco_trans_1_4"/>
    <property type="match status" value="1"/>
</dbReference>
<dbReference type="InterPro" id="IPR050194">
    <property type="entry name" value="Glycosyltransferase_grp1"/>
</dbReference>
<protein>
    <recommendedName>
        <fullName evidence="3">Glycosyltransferase</fullName>
    </recommendedName>
</protein>
<dbReference type="PANTHER" id="PTHR45947:SF3">
    <property type="entry name" value="SULFOQUINOVOSYL TRANSFERASE SQD2"/>
    <property type="match status" value="1"/>
</dbReference>
<dbReference type="SUPFAM" id="SSF53756">
    <property type="entry name" value="UDP-Glycosyltransferase/glycogen phosphorylase"/>
    <property type="match status" value="1"/>
</dbReference>
<reference evidence="1 2" key="1">
    <citation type="submission" date="2021-01" db="EMBL/GenBank/DDBJ databases">
        <title>Whole genome shotgun sequence of Plantactinospora endophytica NBRC 110450.</title>
        <authorList>
            <person name="Komaki H."/>
            <person name="Tamura T."/>
        </authorList>
    </citation>
    <scope>NUCLEOTIDE SEQUENCE [LARGE SCALE GENOMIC DNA]</scope>
    <source>
        <strain evidence="1 2">NBRC 110450</strain>
    </source>
</reference>
<evidence type="ECO:0000313" key="2">
    <source>
        <dbReference type="Proteomes" id="UP000646749"/>
    </source>
</evidence>
<dbReference type="RefSeq" id="WP_203867026.1">
    <property type="nucleotide sequence ID" value="NZ_BONW01000016.1"/>
</dbReference>
<sequence length="408" mass="45110">MHILITAVGQRTEHWTDLFTLFCARPELSLTIVAADVSAGTDSTLRALAEEVPRLRYHRVPHLLGEDRTGHMASVLFRRRQLRQVLPARPDVLHVIGEAAYLSTWQALGVRRRRWPRLPVTLYAAQNVVTRFPTPFPQLERRAFDTVTHAFPITPAALGVLRTKGYRGPATVVPLGVDTRLFAPASRPRRRQPFTVGFVGRLEPHKGVADLLRAVELVDADLLAVGRGSLADAVTRAAARRPGRVRLHDWADHAALPGLLRRMDVLVLPSIEVVQRNVLPWVGIPLREQFGRVLVEAMACGVPVVGSDVGEIPHILGDAGLSYPAGNVLALADRLTRLRNDAGLSGRLRERGLRRAAEFGWDRAADTMCEVWQRLLWSSRADNPAWCAAPRPAMAEMSDPDTGKARTT</sequence>
<dbReference type="Proteomes" id="UP000646749">
    <property type="component" value="Unassembled WGS sequence"/>
</dbReference>
<dbReference type="PANTHER" id="PTHR45947">
    <property type="entry name" value="SULFOQUINOVOSYL TRANSFERASE SQD2"/>
    <property type="match status" value="1"/>
</dbReference>
<organism evidence="1 2">
    <name type="scientific">Plantactinospora endophytica</name>
    <dbReference type="NCBI Taxonomy" id="673535"/>
    <lineage>
        <taxon>Bacteria</taxon>
        <taxon>Bacillati</taxon>
        <taxon>Actinomycetota</taxon>
        <taxon>Actinomycetes</taxon>
        <taxon>Micromonosporales</taxon>
        <taxon>Micromonosporaceae</taxon>
        <taxon>Plantactinospora</taxon>
    </lineage>
</organism>
<gene>
    <name evidence="1" type="ORF">Pen02_34450</name>
</gene>
<dbReference type="Gene3D" id="3.40.50.2000">
    <property type="entry name" value="Glycogen Phosphorylase B"/>
    <property type="match status" value="2"/>
</dbReference>
<evidence type="ECO:0008006" key="3">
    <source>
        <dbReference type="Google" id="ProtNLM"/>
    </source>
</evidence>
<name>A0ABQ4E1A6_9ACTN</name>
<dbReference type="EMBL" id="BONW01000016">
    <property type="protein sequence ID" value="GIG88509.1"/>
    <property type="molecule type" value="Genomic_DNA"/>
</dbReference>
<accession>A0ABQ4E1A6</accession>
<evidence type="ECO:0000313" key="1">
    <source>
        <dbReference type="EMBL" id="GIG88509.1"/>
    </source>
</evidence>
<comment type="caution">
    <text evidence="1">The sequence shown here is derived from an EMBL/GenBank/DDBJ whole genome shotgun (WGS) entry which is preliminary data.</text>
</comment>
<keyword evidence="2" id="KW-1185">Reference proteome</keyword>